<proteinExistence type="predicted"/>
<protein>
    <submittedName>
        <fullName evidence="2">DUF2752 domain-containing protein</fullName>
    </submittedName>
</protein>
<feature type="transmembrane region" description="Helical" evidence="1">
    <location>
        <begin position="115"/>
        <end position="135"/>
    </location>
</feature>
<comment type="caution">
    <text evidence="2">The sequence shown here is derived from an EMBL/GenBank/DDBJ whole genome shotgun (WGS) entry which is preliminary data.</text>
</comment>
<organism evidence="2 3">
    <name type="scientific">Candidatus Eisenbergiella merdavium</name>
    <dbReference type="NCBI Taxonomy" id="2838551"/>
    <lineage>
        <taxon>Bacteria</taxon>
        <taxon>Bacillati</taxon>
        <taxon>Bacillota</taxon>
        <taxon>Clostridia</taxon>
        <taxon>Lachnospirales</taxon>
        <taxon>Lachnospiraceae</taxon>
        <taxon>Eisenbergiella</taxon>
    </lineage>
</organism>
<dbReference type="Proteomes" id="UP000823891">
    <property type="component" value="Unassembled WGS sequence"/>
</dbReference>
<keyword evidence="1" id="KW-0812">Transmembrane</keyword>
<dbReference type="EMBL" id="DWWS01000074">
    <property type="protein sequence ID" value="HJC25911.1"/>
    <property type="molecule type" value="Genomic_DNA"/>
</dbReference>
<keyword evidence="1" id="KW-0472">Membrane</keyword>
<sequence>MEPFDEKTQTWLFAVSSLAVAAAVILITFIYTAGGNSIADILPDCVFYEKFHLYCPGCGGTHAVLCLLHGDIVGSFFYHPFVLYAAAVYSIFFFSNILFGLSVVRRRYALRPAHFIAAIVIILLQCLVKNVWLLLTCR</sequence>
<feature type="transmembrane region" description="Helical" evidence="1">
    <location>
        <begin position="12"/>
        <end position="33"/>
    </location>
</feature>
<reference evidence="2" key="2">
    <citation type="submission" date="2021-04" db="EMBL/GenBank/DDBJ databases">
        <authorList>
            <person name="Gilroy R."/>
        </authorList>
    </citation>
    <scope>NUCLEOTIDE SEQUENCE</scope>
    <source>
        <strain evidence="2">USAMLcec2-132</strain>
    </source>
</reference>
<gene>
    <name evidence="2" type="ORF">H9761_19815</name>
</gene>
<name>A0A9D2NKI4_9FIRM</name>
<dbReference type="InterPro" id="IPR021215">
    <property type="entry name" value="DUF2752"/>
</dbReference>
<accession>A0A9D2NKI4</accession>
<evidence type="ECO:0000313" key="2">
    <source>
        <dbReference type="EMBL" id="HJC25911.1"/>
    </source>
</evidence>
<keyword evidence="1" id="KW-1133">Transmembrane helix</keyword>
<dbReference type="AlphaFoldDB" id="A0A9D2NKI4"/>
<evidence type="ECO:0000256" key="1">
    <source>
        <dbReference type="SAM" id="Phobius"/>
    </source>
</evidence>
<feature type="transmembrane region" description="Helical" evidence="1">
    <location>
        <begin position="81"/>
        <end position="103"/>
    </location>
</feature>
<dbReference type="Pfam" id="PF10825">
    <property type="entry name" value="DUF2752"/>
    <property type="match status" value="1"/>
</dbReference>
<reference evidence="2" key="1">
    <citation type="journal article" date="2021" name="PeerJ">
        <title>Extensive microbial diversity within the chicken gut microbiome revealed by metagenomics and culture.</title>
        <authorList>
            <person name="Gilroy R."/>
            <person name="Ravi A."/>
            <person name="Getino M."/>
            <person name="Pursley I."/>
            <person name="Horton D.L."/>
            <person name="Alikhan N.F."/>
            <person name="Baker D."/>
            <person name="Gharbi K."/>
            <person name="Hall N."/>
            <person name="Watson M."/>
            <person name="Adriaenssens E.M."/>
            <person name="Foster-Nyarko E."/>
            <person name="Jarju S."/>
            <person name="Secka A."/>
            <person name="Antonio M."/>
            <person name="Oren A."/>
            <person name="Chaudhuri R.R."/>
            <person name="La Ragione R."/>
            <person name="Hildebrand F."/>
            <person name="Pallen M.J."/>
        </authorList>
    </citation>
    <scope>NUCLEOTIDE SEQUENCE</scope>
    <source>
        <strain evidence="2">USAMLcec2-132</strain>
    </source>
</reference>
<evidence type="ECO:0000313" key="3">
    <source>
        <dbReference type="Proteomes" id="UP000823891"/>
    </source>
</evidence>